<comment type="similarity">
    <text evidence="1">Belongs to the ABC transporter superfamily.</text>
</comment>
<dbReference type="AlphaFoldDB" id="A0A2T4UCM5"/>
<feature type="domain" description="ABC transporter" evidence="7">
    <location>
        <begin position="12"/>
        <end position="249"/>
    </location>
</feature>
<dbReference type="SUPFAM" id="SSF52540">
    <property type="entry name" value="P-loop containing nucleoside triphosphate hydrolases"/>
    <property type="match status" value="1"/>
</dbReference>
<proteinExistence type="inferred from homology"/>
<keyword evidence="2" id="KW-0813">Transport</keyword>
<keyword evidence="3" id="KW-0547">Nucleotide-binding</keyword>
<organism evidence="9 10">
    <name type="scientific">Paraconexibacter algicola</name>
    <dbReference type="NCBI Taxonomy" id="2133960"/>
    <lineage>
        <taxon>Bacteria</taxon>
        <taxon>Bacillati</taxon>
        <taxon>Actinomycetota</taxon>
        <taxon>Thermoleophilia</taxon>
        <taxon>Solirubrobacterales</taxon>
        <taxon>Paraconexibacteraceae</taxon>
        <taxon>Paraconexibacter</taxon>
    </lineage>
</organism>
<evidence type="ECO:0000256" key="1">
    <source>
        <dbReference type="ARBA" id="ARBA00005417"/>
    </source>
</evidence>
<sequence>MGRVGFVPAATLELRNVSKRYPGAAEAAIEDLSLEVPAGEICVLVGPSGCGKTTAMRLVNRMIEPTGGDILLDGRSILDREPAQLRREIGYAIQQIGLFPHQTVGENIATVPKLLGWDRARIAARVEELLELIGLDPAEMRDRYPAQLSGGQRQRVGVARALAADPPLMLMDEPFGAIDPINRERLQNEFLRLQGEIGKTIVFVTHDIDEAIKMGDRVAVLQKGGHLAQFATPADLLMAPASPFVEDFVGADRALKRLALQRVRDIDLWRAPIVRVGQPVAEARALIEDSDLPYPLLVDEDGRPLGWLRDAALAGDTVAAEPRSRATPVLDMDDVLRDALSDLLAHETQYGPVVDAQGGVTGVLSVEVISHALAAGSPATVPSPAELAE</sequence>
<dbReference type="PROSITE" id="PS00211">
    <property type="entry name" value="ABC_TRANSPORTER_1"/>
    <property type="match status" value="1"/>
</dbReference>
<dbReference type="PANTHER" id="PTHR43117:SF4">
    <property type="entry name" value="OSMOPROTECTANT IMPORT ATP-BINDING PROTEIN OSMV"/>
    <property type="match status" value="1"/>
</dbReference>
<dbReference type="GO" id="GO:0015418">
    <property type="term" value="F:ABC-type quaternary ammonium compound transporting activity"/>
    <property type="evidence" value="ECO:0007669"/>
    <property type="project" value="UniProtKB-EC"/>
</dbReference>
<protein>
    <recommendedName>
        <fullName evidence="5">ABC-type quaternary amine transporter</fullName>
        <ecNumber evidence="5">7.6.2.9</ecNumber>
    </recommendedName>
</protein>
<dbReference type="EMBL" id="PYYB01000004">
    <property type="protein sequence ID" value="PTL54954.1"/>
    <property type="molecule type" value="Genomic_DNA"/>
</dbReference>
<name>A0A2T4UCM5_9ACTN</name>
<dbReference type="Proteomes" id="UP000240739">
    <property type="component" value="Unassembled WGS sequence"/>
</dbReference>
<evidence type="ECO:0000256" key="2">
    <source>
        <dbReference type="ARBA" id="ARBA00022448"/>
    </source>
</evidence>
<dbReference type="OrthoDB" id="9802264at2"/>
<dbReference type="InterPro" id="IPR003439">
    <property type="entry name" value="ABC_transporter-like_ATP-bd"/>
</dbReference>
<reference evidence="9 10" key="1">
    <citation type="submission" date="2018-03" db="EMBL/GenBank/DDBJ databases">
        <title>Aquarubrobacter algicola gen. nov., sp. nov., a novel actinobacterium isolated from shallow eutrophic lake during the end of cyanobacterial harmful algal blooms.</title>
        <authorList>
            <person name="Chun S.J."/>
        </authorList>
    </citation>
    <scope>NUCLEOTIDE SEQUENCE [LARGE SCALE GENOMIC DNA]</scope>
    <source>
        <strain evidence="9 10">Seoho-28</strain>
    </source>
</reference>
<dbReference type="PROSITE" id="PS51371">
    <property type="entry name" value="CBS"/>
    <property type="match status" value="1"/>
</dbReference>
<dbReference type="SUPFAM" id="SSF54631">
    <property type="entry name" value="CBS-domain pair"/>
    <property type="match status" value="1"/>
</dbReference>
<dbReference type="PANTHER" id="PTHR43117">
    <property type="entry name" value="OSMOPROTECTANT IMPORT ATP-BINDING PROTEIN OSMV"/>
    <property type="match status" value="1"/>
</dbReference>
<dbReference type="Gene3D" id="3.40.50.300">
    <property type="entry name" value="P-loop containing nucleotide triphosphate hydrolases"/>
    <property type="match status" value="1"/>
</dbReference>
<evidence type="ECO:0000313" key="10">
    <source>
        <dbReference type="Proteomes" id="UP000240739"/>
    </source>
</evidence>
<dbReference type="PROSITE" id="PS50893">
    <property type="entry name" value="ABC_TRANSPORTER_2"/>
    <property type="match status" value="1"/>
</dbReference>
<keyword evidence="4 9" id="KW-0067">ATP-binding</keyword>
<keyword evidence="6" id="KW-0129">CBS domain</keyword>
<dbReference type="InterPro" id="IPR003593">
    <property type="entry name" value="AAA+_ATPase"/>
</dbReference>
<dbReference type="SMART" id="SM00382">
    <property type="entry name" value="AAA"/>
    <property type="match status" value="1"/>
</dbReference>
<dbReference type="GO" id="GO:0016887">
    <property type="term" value="F:ATP hydrolysis activity"/>
    <property type="evidence" value="ECO:0007669"/>
    <property type="project" value="InterPro"/>
</dbReference>
<gene>
    <name evidence="9" type="ORF">C7Y72_20500</name>
</gene>
<evidence type="ECO:0000256" key="3">
    <source>
        <dbReference type="ARBA" id="ARBA00022741"/>
    </source>
</evidence>
<evidence type="ECO:0000313" key="9">
    <source>
        <dbReference type="EMBL" id="PTL54954.1"/>
    </source>
</evidence>
<dbReference type="InterPro" id="IPR017871">
    <property type="entry name" value="ABC_transporter-like_CS"/>
</dbReference>
<dbReference type="InterPro" id="IPR027417">
    <property type="entry name" value="P-loop_NTPase"/>
</dbReference>
<evidence type="ECO:0000256" key="4">
    <source>
        <dbReference type="ARBA" id="ARBA00022840"/>
    </source>
</evidence>
<keyword evidence="10" id="KW-1185">Reference proteome</keyword>
<feature type="domain" description="CBS" evidence="8">
    <location>
        <begin position="323"/>
        <end position="380"/>
    </location>
</feature>
<evidence type="ECO:0000259" key="8">
    <source>
        <dbReference type="PROSITE" id="PS51371"/>
    </source>
</evidence>
<comment type="caution">
    <text evidence="9">The sequence shown here is derived from an EMBL/GenBank/DDBJ whole genome shotgun (WGS) entry which is preliminary data.</text>
</comment>
<evidence type="ECO:0000256" key="6">
    <source>
        <dbReference type="PROSITE-ProRule" id="PRU00703"/>
    </source>
</evidence>
<dbReference type="InterPro" id="IPR000644">
    <property type="entry name" value="CBS_dom"/>
</dbReference>
<evidence type="ECO:0000256" key="5">
    <source>
        <dbReference type="ARBA" id="ARBA00066388"/>
    </source>
</evidence>
<dbReference type="FunFam" id="3.40.50.300:FF:000425">
    <property type="entry name" value="Probable ABC transporter, ATP-binding subunit"/>
    <property type="match status" value="1"/>
</dbReference>
<evidence type="ECO:0000259" key="7">
    <source>
        <dbReference type="PROSITE" id="PS50893"/>
    </source>
</evidence>
<dbReference type="InterPro" id="IPR046342">
    <property type="entry name" value="CBS_dom_sf"/>
</dbReference>
<dbReference type="EC" id="7.6.2.9" evidence="5"/>
<dbReference type="GO" id="GO:0005524">
    <property type="term" value="F:ATP binding"/>
    <property type="evidence" value="ECO:0007669"/>
    <property type="project" value="UniProtKB-KW"/>
</dbReference>
<dbReference type="Pfam" id="PF00005">
    <property type="entry name" value="ABC_tran"/>
    <property type="match status" value="1"/>
</dbReference>
<accession>A0A2T4UCM5</accession>